<evidence type="ECO:0000256" key="7">
    <source>
        <dbReference type="ARBA" id="ARBA00023004"/>
    </source>
</evidence>
<accession>A0AAW0LDA4</accession>
<keyword evidence="8" id="KW-0503">Monooxygenase</keyword>
<keyword evidence="4" id="KW-0349">Heme</keyword>
<gene>
    <name evidence="10" type="primary">CYP93A1_1</name>
    <name evidence="10" type="ORF">CFP56_002862</name>
</gene>
<proteinExistence type="inferred from homology"/>
<comment type="cofactor">
    <cofactor evidence="1">
        <name>heme</name>
        <dbReference type="ChEBI" id="CHEBI:30413"/>
    </cofactor>
</comment>
<sequence>MSNADYLSYGTADFALAPYGPHWKFMKKLCMTELLGGQTLEHHLPVRCDELKRFLHLLYKKAKANEAVDVGAELITLTNNMISRMALRKRFSENEDDADKVRKIVKEMCGLAGKGNVSEMIWFCKNLDLQGFGKRLKDVRDRYDTMMEKIMKEHEEARRKEMGDGIKDVLDILLDIYEDENSEIRMTRENIKAFIMVIFSLLSLL</sequence>
<dbReference type="PANTHER" id="PTHR47943:SF8">
    <property type="entry name" value="CYTOCHROME P450"/>
    <property type="match status" value="1"/>
</dbReference>
<dbReference type="InterPro" id="IPR036396">
    <property type="entry name" value="Cyt_P450_sf"/>
</dbReference>
<dbReference type="GO" id="GO:0016705">
    <property type="term" value="F:oxidoreductase activity, acting on paired donors, with incorporation or reduction of molecular oxygen"/>
    <property type="evidence" value="ECO:0007669"/>
    <property type="project" value="InterPro"/>
</dbReference>
<keyword evidence="11" id="KW-1185">Reference proteome</keyword>
<dbReference type="Pfam" id="PF00067">
    <property type="entry name" value="p450"/>
    <property type="match status" value="1"/>
</dbReference>
<dbReference type="InterPro" id="IPR001128">
    <property type="entry name" value="Cyt_P450"/>
</dbReference>
<keyword evidence="5" id="KW-0479">Metal-binding</keyword>
<dbReference type="GO" id="GO:0020037">
    <property type="term" value="F:heme binding"/>
    <property type="evidence" value="ECO:0007669"/>
    <property type="project" value="InterPro"/>
</dbReference>
<dbReference type="SUPFAM" id="SSF48264">
    <property type="entry name" value="Cytochrome P450"/>
    <property type="match status" value="1"/>
</dbReference>
<evidence type="ECO:0000313" key="11">
    <source>
        <dbReference type="Proteomes" id="UP000237347"/>
    </source>
</evidence>
<name>A0AAW0LDA4_QUESU</name>
<dbReference type="Proteomes" id="UP000237347">
    <property type="component" value="Unassembled WGS sequence"/>
</dbReference>
<dbReference type="Gene3D" id="1.10.630.10">
    <property type="entry name" value="Cytochrome P450"/>
    <property type="match status" value="1"/>
</dbReference>
<protein>
    <submittedName>
        <fullName evidence="10">3,9-dihydroxypterocarpan 6A-monooxygenase</fullName>
    </submittedName>
</protein>
<evidence type="ECO:0000313" key="10">
    <source>
        <dbReference type="EMBL" id="KAK7849489.1"/>
    </source>
</evidence>
<dbReference type="AlphaFoldDB" id="A0AAW0LDA4"/>
<dbReference type="GO" id="GO:0016020">
    <property type="term" value="C:membrane"/>
    <property type="evidence" value="ECO:0007669"/>
    <property type="project" value="UniProtKB-SubCell"/>
</dbReference>
<comment type="subcellular location">
    <subcellularLocation>
        <location evidence="2">Membrane</location>
    </subcellularLocation>
</comment>
<evidence type="ECO:0000256" key="2">
    <source>
        <dbReference type="ARBA" id="ARBA00004370"/>
    </source>
</evidence>
<dbReference type="PANTHER" id="PTHR47943">
    <property type="entry name" value="CYTOCHROME P450 93A3-LIKE"/>
    <property type="match status" value="1"/>
</dbReference>
<keyword evidence="6" id="KW-0560">Oxidoreductase</keyword>
<evidence type="ECO:0000256" key="8">
    <source>
        <dbReference type="ARBA" id="ARBA00023033"/>
    </source>
</evidence>
<evidence type="ECO:0000256" key="6">
    <source>
        <dbReference type="ARBA" id="ARBA00023002"/>
    </source>
</evidence>
<keyword evidence="7" id="KW-0408">Iron</keyword>
<dbReference type="EMBL" id="PKMF04000113">
    <property type="protein sequence ID" value="KAK7849489.1"/>
    <property type="molecule type" value="Genomic_DNA"/>
</dbReference>
<evidence type="ECO:0000256" key="4">
    <source>
        <dbReference type="ARBA" id="ARBA00022617"/>
    </source>
</evidence>
<evidence type="ECO:0000256" key="3">
    <source>
        <dbReference type="ARBA" id="ARBA00010617"/>
    </source>
</evidence>
<evidence type="ECO:0000256" key="1">
    <source>
        <dbReference type="ARBA" id="ARBA00001971"/>
    </source>
</evidence>
<evidence type="ECO:0000256" key="5">
    <source>
        <dbReference type="ARBA" id="ARBA00022723"/>
    </source>
</evidence>
<dbReference type="GO" id="GO:0005506">
    <property type="term" value="F:iron ion binding"/>
    <property type="evidence" value="ECO:0007669"/>
    <property type="project" value="InterPro"/>
</dbReference>
<evidence type="ECO:0000256" key="9">
    <source>
        <dbReference type="ARBA" id="ARBA00023136"/>
    </source>
</evidence>
<comment type="similarity">
    <text evidence="3">Belongs to the cytochrome P450 family.</text>
</comment>
<organism evidence="10 11">
    <name type="scientific">Quercus suber</name>
    <name type="common">Cork oak</name>
    <dbReference type="NCBI Taxonomy" id="58331"/>
    <lineage>
        <taxon>Eukaryota</taxon>
        <taxon>Viridiplantae</taxon>
        <taxon>Streptophyta</taxon>
        <taxon>Embryophyta</taxon>
        <taxon>Tracheophyta</taxon>
        <taxon>Spermatophyta</taxon>
        <taxon>Magnoliopsida</taxon>
        <taxon>eudicotyledons</taxon>
        <taxon>Gunneridae</taxon>
        <taxon>Pentapetalae</taxon>
        <taxon>rosids</taxon>
        <taxon>fabids</taxon>
        <taxon>Fagales</taxon>
        <taxon>Fagaceae</taxon>
        <taxon>Quercus</taxon>
    </lineage>
</organism>
<dbReference type="GO" id="GO:0004497">
    <property type="term" value="F:monooxygenase activity"/>
    <property type="evidence" value="ECO:0007669"/>
    <property type="project" value="UniProtKB-KW"/>
</dbReference>
<reference evidence="10 11" key="1">
    <citation type="journal article" date="2018" name="Sci. Data">
        <title>The draft genome sequence of cork oak.</title>
        <authorList>
            <person name="Ramos A.M."/>
            <person name="Usie A."/>
            <person name="Barbosa P."/>
            <person name="Barros P.M."/>
            <person name="Capote T."/>
            <person name="Chaves I."/>
            <person name="Simoes F."/>
            <person name="Abreu I."/>
            <person name="Carrasquinho I."/>
            <person name="Faro C."/>
            <person name="Guimaraes J.B."/>
            <person name="Mendonca D."/>
            <person name="Nobrega F."/>
            <person name="Rodrigues L."/>
            <person name="Saibo N.J.M."/>
            <person name="Varela M.C."/>
            <person name="Egas C."/>
            <person name="Matos J."/>
            <person name="Miguel C.M."/>
            <person name="Oliveira M.M."/>
            <person name="Ricardo C.P."/>
            <person name="Goncalves S."/>
        </authorList>
    </citation>
    <scope>NUCLEOTIDE SEQUENCE [LARGE SCALE GENOMIC DNA]</scope>
    <source>
        <strain evidence="11">cv. HL8</strain>
    </source>
</reference>
<keyword evidence="9" id="KW-0472">Membrane</keyword>
<comment type="caution">
    <text evidence="10">The sequence shown here is derived from an EMBL/GenBank/DDBJ whole genome shotgun (WGS) entry which is preliminary data.</text>
</comment>